<dbReference type="Pfam" id="PF02771">
    <property type="entry name" value="Acyl-CoA_dh_N"/>
    <property type="match status" value="1"/>
</dbReference>
<evidence type="ECO:0000259" key="10">
    <source>
        <dbReference type="Pfam" id="PF02771"/>
    </source>
</evidence>
<dbReference type="Gene3D" id="1.10.540.10">
    <property type="entry name" value="Acyl-CoA dehydrogenase/oxidase, N-terminal domain"/>
    <property type="match status" value="1"/>
</dbReference>
<dbReference type="AlphaFoldDB" id="A0A2A8CZA6"/>
<dbReference type="InterPro" id="IPR013786">
    <property type="entry name" value="AcylCoA_DH/ox_N"/>
</dbReference>
<dbReference type="InterPro" id="IPR009075">
    <property type="entry name" value="AcylCo_DH/oxidase_C"/>
</dbReference>
<evidence type="ECO:0000259" key="9">
    <source>
        <dbReference type="Pfam" id="PF02770"/>
    </source>
</evidence>
<keyword evidence="4 6" id="KW-0274">FAD</keyword>
<dbReference type="OrthoDB" id="9802867at2"/>
<protein>
    <submittedName>
        <fullName evidence="11">Acyl-CoA dehydrogenase</fullName>
    </submittedName>
</protein>
<evidence type="ECO:0000256" key="1">
    <source>
        <dbReference type="ARBA" id="ARBA00001974"/>
    </source>
</evidence>
<evidence type="ECO:0000313" key="12">
    <source>
        <dbReference type="Proteomes" id="UP000220102"/>
    </source>
</evidence>
<evidence type="ECO:0000256" key="2">
    <source>
        <dbReference type="ARBA" id="ARBA00009347"/>
    </source>
</evidence>
<dbReference type="Gene3D" id="2.40.110.10">
    <property type="entry name" value="Butyryl-CoA Dehydrogenase, subunit A, domain 2"/>
    <property type="match status" value="1"/>
</dbReference>
<reference evidence="11 12" key="1">
    <citation type="submission" date="2017-10" db="EMBL/GenBank/DDBJ databases">
        <title>Draft genome of Longibacter Salinarum.</title>
        <authorList>
            <person name="Goh K.M."/>
            <person name="Shamsir M.S."/>
            <person name="Lim S.W."/>
        </authorList>
    </citation>
    <scope>NUCLEOTIDE SEQUENCE [LARGE SCALE GENOMIC DNA]</scope>
    <source>
        <strain evidence="11 12">KCTC 52045</strain>
    </source>
</reference>
<organism evidence="11 12">
    <name type="scientific">Longibacter salinarum</name>
    <dbReference type="NCBI Taxonomy" id="1850348"/>
    <lineage>
        <taxon>Bacteria</taxon>
        <taxon>Pseudomonadati</taxon>
        <taxon>Rhodothermota</taxon>
        <taxon>Rhodothermia</taxon>
        <taxon>Rhodothermales</taxon>
        <taxon>Salisaetaceae</taxon>
        <taxon>Longibacter</taxon>
    </lineage>
</organism>
<feature type="domain" description="Acyl-CoA dehydrogenase/oxidase C-terminal" evidence="8">
    <location>
        <begin position="289"/>
        <end position="434"/>
    </location>
</feature>
<dbReference type="GO" id="GO:0050660">
    <property type="term" value="F:flavin adenine dinucleotide binding"/>
    <property type="evidence" value="ECO:0007669"/>
    <property type="project" value="InterPro"/>
</dbReference>
<keyword evidence="5 6" id="KW-0560">Oxidoreductase</keyword>
<gene>
    <name evidence="11" type="ORF">CRI94_07575</name>
</gene>
<dbReference type="Gene3D" id="1.20.140.10">
    <property type="entry name" value="Butyryl-CoA Dehydrogenase, subunit A, domain 3"/>
    <property type="match status" value="2"/>
</dbReference>
<feature type="compositionally biased region" description="Basic and acidic residues" evidence="7">
    <location>
        <begin position="656"/>
        <end position="665"/>
    </location>
</feature>
<dbReference type="InterPro" id="IPR036250">
    <property type="entry name" value="AcylCo_DH-like_C"/>
</dbReference>
<dbReference type="InterPro" id="IPR006091">
    <property type="entry name" value="Acyl-CoA_Oxase/DH_mid-dom"/>
</dbReference>
<evidence type="ECO:0000256" key="4">
    <source>
        <dbReference type="ARBA" id="ARBA00022827"/>
    </source>
</evidence>
<dbReference type="Pfam" id="PF02770">
    <property type="entry name" value="Acyl-CoA_dh_M"/>
    <property type="match status" value="1"/>
</dbReference>
<dbReference type="SUPFAM" id="SSF47203">
    <property type="entry name" value="Acyl-CoA dehydrogenase C-terminal domain-like"/>
    <property type="match status" value="1"/>
</dbReference>
<dbReference type="SUPFAM" id="SSF56645">
    <property type="entry name" value="Acyl-CoA dehydrogenase NM domain-like"/>
    <property type="match status" value="1"/>
</dbReference>
<dbReference type="Proteomes" id="UP000220102">
    <property type="component" value="Unassembled WGS sequence"/>
</dbReference>
<evidence type="ECO:0000256" key="3">
    <source>
        <dbReference type="ARBA" id="ARBA00022630"/>
    </source>
</evidence>
<keyword evidence="12" id="KW-1185">Reference proteome</keyword>
<dbReference type="Pfam" id="PF00441">
    <property type="entry name" value="Acyl-CoA_dh_1"/>
    <property type="match status" value="1"/>
</dbReference>
<feature type="compositionally biased region" description="Basic and acidic residues" evidence="7">
    <location>
        <begin position="639"/>
        <end position="649"/>
    </location>
</feature>
<comment type="cofactor">
    <cofactor evidence="1 6">
        <name>FAD</name>
        <dbReference type="ChEBI" id="CHEBI:57692"/>
    </cofactor>
</comment>
<evidence type="ECO:0000256" key="5">
    <source>
        <dbReference type="ARBA" id="ARBA00023002"/>
    </source>
</evidence>
<dbReference type="PANTHER" id="PTHR43884">
    <property type="entry name" value="ACYL-COA DEHYDROGENASE"/>
    <property type="match status" value="1"/>
</dbReference>
<feature type="domain" description="Acyl-CoA oxidase/dehydrogenase middle" evidence="9">
    <location>
        <begin position="174"/>
        <end position="277"/>
    </location>
</feature>
<keyword evidence="3 6" id="KW-0285">Flavoprotein</keyword>
<dbReference type="EMBL" id="PDEQ01000003">
    <property type="protein sequence ID" value="PEN13907.1"/>
    <property type="molecule type" value="Genomic_DNA"/>
</dbReference>
<evidence type="ECO:0000259" key="8">
    <source>
        <dbReference type="Pfam" id="PF00441"/>
    </source>
</evidence>
<sequence length="699" mass="78434">MANKGLSNIKGVSKADQQMIQDIETMMGPEPEDMGFMKNAFWGRFREDLVFPYPRESKDEREKCDALLEELEEYLENEHPAVEIDQEQYIPQESIDRLFDLGVMGMIIPEEYGGLGLGVTSYNRVLEMIGSYCASTAVMVSAHQSIGCKALVMFGDERQKEDYLPMVAREKLSAFCLSEPNVGSDAAGQESFSVKTEDGDYILNGEKKWSTSGAFSGLMTVMCKNMVKNEETGELEERGVNALIVTPDMDGVEIFENNRAKTGIRGTWQARFRFNDVHVPKENLLHKEGAGLKVALNCLNYGRCTLSAGVTGAAKAAMNQGIKWAQTRYQFKRPLADFELVQQKIARMSALTYAMDAMLYMMTGMLDRGDKDIMVETAITKVFCSHYGWEVIDDVMTVMGGEGYMEENELERSWRDNRIHAIVEGSNEVMQSFIFAYGGKQLAEQMISIQDALTWDTDESIGDNLSRMFNAATNPTIMQKAIPLGAQLFLGYKPSAPDIRSVHPALREQAEQLATLVQKHSHYVKLVSKWEREDIVKHQAQQARVADNAIYIFALATSLSKMDDQLRTGEYGPKFERDRAAFEYLFDWFDNKIHQNFGEMRRNADEKMRVAAEAARRYNDTLPNKEYYIHEGSPLGRGAGKDVPTEHIKQFPGEGQDPRAIDRSPGETAELEVDELEEKAASGDGAPEEPKPAAEDGVA</sequence>
<dbReference type="GO" id="GO:0003995">
    <property type="term" value="F:acyl-CoA dehydrogenase activity"/>
    <property type="evidence" value="ECO:0007669"/>
    <property type="project" value="TreeGrafter"/>
</dbReference>
<feature type="region of interest" description="Disordered" evidence="7">
    <location>
        <begin position="633"/>
        <end position="699"/>
    </location>
</feature>
<comment type="caution">
    <text evidence="11">The sequence shown here is derived from an EMBL/GenBank/DDBJ whole genome shotgun (WGS) entry which is preliminary data.</text>
</comment>
<dbReference type="PANTHER" id="PTHR43884:SF9">
    <property type="entry name" value="COMPLEX I ASSEMBLY FACTOR ACAD9, MITOCHONDRIAL"/>
    <property type="match status" value="1"/>
</dbReference>
<dbReference type="InterPro" id="IPR037069">
    <property type="entry name" value="AcylCoA_DH/ox_N_sf"/>
</dbReference>
<name>A0A2A8CZA6_9BACT</name>
<dbReference type="FunFam" id="1.10.540.10:FF:000001">
    <property type="entry name" value="Very long-chain-specific acyl-CoA dehydrogenase, mitochondrial"/>
    <property type="match status" value="1"/>
</dbReference>
<feature type="compositionally biased region" description="Basic and acidic residues" evidence="7">
    <location>
        <begin position="688"/>
        <end position="699"/>
    </location>
</feature>
<feature type="domain" description="Acyl-CoA dehydrogenase/oxidase N-terminal" evidence="10">
    <location>
        <begin position="64"/>
        <end position="170"/>
    </location>
</feature>
<dbReference type="InterPro" id="IPR046373">
    <property type="entry name" value="Acyl-CoA_Oxase/DH_mid-dom_sf"/>
</dbReference>
<evidence type="ECO:0000313" key="11">
    <source>
        <dbReference type="EMBL" id="PEN13907.1"/>
    </source>
</evidence>
<comment type="similarity">
    <text evidence="2 6">Belongs to the acyl-CoA dehydrogenase family.</text>
</comment>
<evidence type="ECO:0000256" key="7">
    <source>
        <dbReference type="SAM" id="MobiDB-lite"/>
    </source>
</evidence>
<proteinExistence type="inferred from homology"/>
<dbReference type="InterPro" id="IPR009100">
    <property type="entry name" value="AcylCoA_DH/oxidase_NM_dom_sf"/>
</dbReference>
<evidence type="ECO:0000256" key="6">
    <source>
        <dbReference type="RuleBase" id="RU362125"/>
    </source>
</evidence>
<accession>A0A2A8CZA6</accession>
<dbReference type="RefSeq" id="WP_098075252.1">
    <property type="nucleotide sequence ID" value="NZ_PDEQ01000003.1"/>
</dbReference>